<evidence type="ECO:0000256" key="1">
    <source>
        <dbReference type="SAM" id="Phobius"/>
    </source>
</evidence>
<feature type="transmembrane region" description="Helical" evidence="1">
    <location>
        <begin position="188"/>
        <end position="205"/>
    </location>
</feature>
<reference evidence="2" key="1">
    <citation type="journal article" date="2014" name="Front. Microbiol.">
        <title>High frequency of phylogenetically diverse reductive dehalogenase-homologous genes in deep subseafloor sedimentary metagenomes.</title>
        <authorList>
            <person name="Kawai M."/>
            <person name="Futagami T."/>
            <person name="Toyoda A."/>
            <person name="Takaki Y."/>
            <person name="Nishi S."/>
            <person name="Hori S."/>
            <person name="Arai W."/>
            <person name="Tsubouchi T."/>
            <person name="Morono Y."/>
            <person name="Uchiyama I."/>
            <person name="Ito T."/>
            <person name="Fujiyama A."/>
            <person name="Inagaki F."/>
            <person name="Takami H."/>
        </authorList>
    </citation>
    <scope>NUCLEOTIDE SEQUENCE</scope>
    <source>
        <strain evidence="2">Expedition CK06-06</strain>
    </source>
</reference>
<keyword evidence="1" id="KW-0812">Transmembrane</keyword>
<proteinExistence type="predicted"/>
<feature type="non-terminal residue" evidence="2">
    <location>
        <position position="1"/>
    </location>
</feature>
<organism evidence="2">
    <name type="scientific">marine sediment metagenome</name>
    <dbReference type="NCBI Taxonomy" id="412755"/>
    <lineage>
        <taxon>unclassified sequences</taxon>
        <taxon>metagenomes</taxon>
        <taxon>ecological metagenomes</taxon>
    </lineage>
</organism>
<keyword evidence="1" id="KW-1133">Transmembrane helix</keyword>
<name>X0YAM6_9ZZZZ</name>
<accession>X0YAM6</accession>
<keyword evidence="1" id="KW-0472">Membrane</keyword>
<evidence type="ECO:0008006" key="3">
    <source>
        <dbReference type="Google" id="ProtNLM"/>
    </source>
</evidence>
<sequence length="216" mass="22442">SAAAGEIIGITPEPGIYSIAGQSVLTPNPGNGEAVGVGNTNILTIVQKDYFAAAPGPTVAPVDIRLTVADLGLGTTEYVVVENVQNGTGVDWIGYRVVLGFGVGGGFVQSTPGDGLDFDDEDNSPITFAPLPADFTTVTRPSEDELVASDGTLLDGQFSGTDFIFHIDVPDGISEFTLRQQPILVPEPGSLALAILGGMSCVVLGRRRAAQRKRDL</sequence>
<evidence type="ECO:0000313" key="2">
    <source>
        <dbReference type="EMBL" id="GAG45783.1"/>
    </source>
</evidence>
<protein>
    <recommendedName>
        <fullName evidence="3">PEP-CTERM protein-sorting domain-containing protein</fullName>
    </recommendedName>
</protein>
<gene>
    <name evidence="2" type="ORF">S01H1_74929</name>
</gene>
<comment type="caution">
    <text evidence="2">The sequence shown here is derived from an EMBL/GenBank/DDBJ whole genome shotgun (WGS) entry which is preliminary data.</text>
</comment>
<dbReference type="EMBL" id="BARS01050159">
    <property type="protein sequence ID" value="GAG45783.1"/>
    <property type="molecule type" value="Genomic_DNA"/>
</dbReference>
<dbReference type="AlphaFoldDB" id="X0YAM6"/>